<dbReference type="EMBL" id="JBHFNR010000114">
    <property type="protein sequence ID" value="MFB2894482.1"/>
    <property type="molecule type" value="Genomic_DNA"/>
</dbReference>
<accession>A0ABV4XTR9</accession>
<dbReference type="InterPro" id="IPR052162">
    <property type="entry name" value="Sensor_kinase/Photoreceptor"/>
</dbReference>
<feature type="domain" description="PAC" evidence="17">
    <location>
        <begin position="482"/>
        <end position="536"/>
    </location>
</feature>
<dbReference type="InterPro" id="IPR035965">
    <property type="entry name" value="PAS-like_dom_sf"/>
</dbReference>
<keyword evidence="6 14" id="KW-0812">Transmembrane</keyword>
<dbReference type="Pfam" id="PF00989">
    <property type="entry name" value="PAS"/>
    <property type="match status" value="2"/>
</dbReference>
<dbReference type="InterPro" id="IPR001610">
    <property type="entry name" value="PAC"/>
</dbReference>
<keyword evidence="19" id="KW-1185">Reference proteome</keyword>
<dbReference type="Pfam" id="PF00512">
    <property type="entry name" value="HisKA"/>
    <property type="match status" value="1"/>
</dbReference>
<evidence type="ECO:0000256" key="12">
    <source>
        <dbReference type="ARBA" id="ARBA00023136"/>
    </source>
</evidence>
<dbReference type="CDD" id="cd00082">
    <property type="entry name" value="HisKA"/>
    <property type="match status" value="1"/>
</dbReference>
<dbReference type="SMART" id="SM00387">
    <property type="entry name" value="HATPase_c"/>
    <property type="match status" value="1"/>
</dbReference>
<evidence type="ECO:0000256" key="1">
    <source>
        <dbReference type="ARBA" id="ARBA00000085"/>
    </source>
</evidence>
<evidence type="ECO:0000256" key="6">
    <source>
        <dbReference type="ARBA" id="ARBA00022692"/>
    </source>
</evidence>
<evidence type="ECO:0000259" key="17">
    <source>
        <dbReference type="PROSITE" id="PS50113"/>
    </source>
</evidence>
<dbReference type="SUPFAM" id="SSF55785">
    <property type="entry name" value="PYP-like sensor domain (PAS domain)"/>
    <property type="match status" value="6"/>
</dbReference>
<dbReference type="PROSITE" id="PS50109">
    <property type="entry name" value="HIS_KIN"/>
    <property type="match status" value="1"/>
</dbReference>
<organism evidence="18 19">
    <name type="scientific">Floridaenema flaviceps BLCC-F50</name>
    <dbReference type="NCBI Taxonomy" id="3153642"/>
    <lineage>
        <taxon>Bacteria</taxon>
        <taxon>Bacillati</taxon>
        <taxon>Cyanobacteriota</taxon>
        <taxon>Cyanophyceae</taxon>
        <taxon>Oscillatoriophycideae</taxon>
        <taxon>Aerosakkonematales</taxon>
        <taxon>Aerosakkonemataceae</taxon>
        <taxon>Floridanema</taxon>
        <taxon>Floridanema flaviceps</taxon>
    </lineage>
</organism>
<dbReference type="Gene3D" id="1.20.120.620">
    <property type="entry name" value="Backbone structure of the membrane domain of e. Coli histidine kinase receptor kdpd"/>
    <property type="match status" value="1"/>
</dbReference>
<dbReference type="InterPro" id="IPR038318">
    <property type="entry name" value="KdpD_sf"/>
</dbReference>
<dbReference type="SUPFAM" id="SSF55874">
    <property type="entry name" value="ATPase domain of HSP90 chaperone/DNA topoisomerase II/histidine kinase"/>
    <property type="match status" value="1"/>
</dbReference>
<evidence type="ECO:0000313" key="18">
    <source>
        <dbReference type="EMBL" id="MFB2894482.1"/>
    </source>
</evidence>
<dbReference type="PANTHER" id="PTHR43304">
    <property type="entry name" value="PHYTOCHROME-LIKE PROTEIN CPH1"/>
    <property type="match status" value="1"/>
</dbReference>
<name>A0ABV4XTR9_9CYAN</name>
<proteinExistence type="predicted"/>
<dbReference type="SMART" id="SM00086">
    <property type="entry name" value="PAC"/>
    <property type="match status" value="6"/>
</dbReference>
<feature type="transmembrane region" description="Helical" evidence="14">
    <location>
        <begin position="7"/>
        <end position="27"/>
    </location>
</feature>
<keyword evidence="11" id="KW-0902">Two-component regulatory system</keyword>
<dbReference type="InterPro" id="IPR013655">
    <property type="entry name" value="PAS_fold_3"/>
</dbReference>
<feature type="domain" description="PAC" evidence="17">
    <location>
        <begin position="869"/>
        <end position="921"/>
    </location>
</feature>
<feature type="domain" description="Histidine kinase" evidence="15">
    <location>
        <begin position="925"/>
        <end position="1109"/>
    </location>
</feature>
<evidence type="ECO:0000256" key="7">
    <source>
        <dbReference type="ARBA" id="ARBA00022741"/>
    </source>
</evidence>
<keyword evidence="12 14" id="KW-0472">Membrane</keyword>
<dbReference type="SUPFAM" id="SSF47384">
    <property type="entry name" value="Homodimeric domain of signal transducing histidine kinase"/>
    <property type="match status" value="1"/>
</dbReference>
<feature type="transmembrane region" description="Helical" evidence="14">
    <location>
        <begin position="85"/>
        <end position="102"/>
    </location>
</feature>
<keyword evidence="13" id="KW-0175">Coiled coil</keyword>
<dbReference type="EC" id="2.7.13.3" evidence="3"/>
<dbReference type="InterPro" id="IPR013767">
    <property type="entry name" value="PAS_fold"/>
</dbReference>
<evidence type="ECO:0000256" key="13">
    <source>
        <dbReference type="SAM" id="Coils"/>
    </source>
</evidence>
<dbReference type="InterPro" id="IPR036097">
    <property type="entry name" value="HisK_dim/P_sf"/>
</dbReference>
<dbReference type="InterPro" id="IPR005467">
    <property type="entry name" value="His_kinase_dom"/>
</dbReference>
<evidence type="ECO:0000256" key="3">
    <source>
        <dbReference type="ARBA" id="ARBA00012438"/>
    </source>
</evidence>
<evidence type="ECO:0000256" key="9">
    <source>
        <dbReference type="ARBA" id="ARBA00022840"/>
    </source>
</evidence>
<dbReference type="Pfam" id="PF02518">
    <property type="entry name" value="HATPase_c"/>
    <property type="match status" value="1"/>
</dbReference>
<evidence type="ECO:0000259" key="16">
    <source>
        <dbReference type="PROSITE" id="PS50112"/>
    </source>
</evidence>
<dbReference type="Pfam" id="PF08447">
    <property type="entry name" value="PAS_3"/>
    <property type="match status" value="1"/>
</dbReference>
<dbReference type="SMART" id="SM00388">
    <property type="entry name" value="HisKA"/>
    <property type="match status" value="1"/>
</dbReference>
<reference evidence="18 19" key="1">
    <citation type="submission" date="2024-09" db="EMBL/GenBank/DDBJ databases">
        <title>Floridaenema gen nov. (Aerosakkonemataceae, Aerosakkonematales ord. nov., Cyanobacteria) from benthic tropical and subtropical fresh waters, with the description of four new species.</title>
        <authorList>
            <person name="Moretto J.A."/>
            <person name="Berthold D.E."/>
            <person name="Lefler F.W."/>
            <person name="Huang I.-S."/>
            <person name="Laughinghouse H. IV."/>
        </authorList>
    </citation>
    <scope>NUCLEOTIDE SEQUENCE [LARGE SCALE GENOMIC DNA]</scope>
    <source>
        <strain evidence="18 19">BLCC-F50</strain>
    </source>
</reference>
<keyword evidence="7" id="KW-0547">Nucleotide-binding</keyword>
<dbReference type="RefSeq" id="WP_413264130.1">
    <property type="nucleotide sequence ID" value="NZ_JBHFNR010000114.1"/>
</dbReference>
<dbReference type="Gene3D" id="1.10.287.130">
    <property type="match status" value="1"/>
</dbReference>
<dbReference type="PANTHER" id="PTHR43304:SF1">
    <property type="entry name" value="PAC DOMAIN-CONTAINING PROTEIN"/>
    <property type="match status" value="1"/>
</dbReference>
<keyword evidence="8" id="KW-0418">Kinase</keyword>
<feature type="domain" description="PAC" evidence="17">
    <location>
        <begin position="736"/>
        <end position="787"/>
    </location>
</feature>
<dbReference type="InterPro" id="IPR025201">
    <property type="entry name" value="KdpD_TM"/>
</dbReference>
<dbReference type="SMART" id="SM00091">
    <property type="entry name" value="PAS"/>
    <property type="match status" value="6"/>
</dbReference>
<feature type="domain" description="PAS" evidence="16">
    <location>
        <begin position="418"/>
        <end position="480"/>
    </location>
</feature>
<dbReference type="PROSITE" id="PS50113">
    <property type="entry name" value="PAC"/>
    <property type="match status" value="6"/>
</dbReference>
<sequence>MKIYQRFLPYIVAIGSTGLALIVTLSIERFLPRTIGAFFYIAIILTAWYGGLRPGSVTVILSTLAINYWFIPPQYQFWTERPEDIFQIFIFLLVAYLINFLTSKFRDSKQKIEQLSQKLAQENTAQLRMALQAAQMGMWDWNIVTGEINWSPEHEMLFGLNTGTFDGKYETFEARLHPDDLEQLNQALERSIRERVPYQHEYRLVWADGSIHWVEGRGQAFYNLAGQPIRMTGTVMAIDKRKQAEVALQERKALLRLFAQYAPAGIAMFDRDMRYLMASQRWVEEYNLGSVESLIGRSHYEIFPEISERWRQIHQRCLAGASEKCNEDLFVRLDGTQQWIFWEIHPWLTATGEIGGIIVFSIDITGRKQAEIALLQVNTELEARVTERTAELTEVNNKLLETVMEQQHTQLILLEQAQLLDLAHDTIITRDLNSVITFWNKGAENMYGWKKAEALGQESHTFLQTQFPQPLAEIESELREKGYWEGELIHTGKYGTSITVASRWVMQKDEMGRPIQILEINNNITVQKQAQAALQKYVEEVEDLYNNAPCGYHSLDASGNFIRINNTELNWLGYSRNEILHKSFLDLLTAESKQIFQESFPKFKEQGWINDLEFELVGKDGRTQWVSLNATALKDDSGNFIMSRSTLFDISQRKRAEQMLQLQAVITRNMAEGICLVRADDGVIVYANPKFEQIFGYDSGELNGQHVSIVNYPTKEVTAEDVNQAIRSAIFPNGEATYEVHNVKKDGTPFWCKATCSVFKHPDYGDVLVAVHQDITITKQLEEVRQQAEAAVRLSEAKFRSLSESSPIGIFMTDSQGQCVYTNPRYQAICDCTVDELLGEGWVQFIHPEDREQVTAGWSTAVSQRREFSADEIRYVRKDGTIRSGRVRSAAILSVSGEFIGYVGTVEDVTNSRVIETMKKEFISIVSHELRTPLASIRGSLGLLASGVLKNKPETAQKMLDIASHDTERLVRLVNDILDLERLEAQKVKLNLQWCDAAKLMQQSVETVQSLAVQSNITLFVEPTSIQVWADSDRITQTLVNLVSNAIKFSPPETTVTLSVQDQAEQVLFQIKDQGRGIPADKLETIFGRFERTPTKSEIIVGDSCARKP</sequence>
<feature type="coiled-coil region" evidence="13">
    <location>
        <begin position="98"/>
        <end position="125"/>
    </location>
</feature>
<evidence type="ECO:0000259" key="15">
    <source>
        <dbReference type="PROSITE" id="PS50109"/>
    </source>
</evidence>
<dbReference type="InterPro" id="IPR036890">
    <property type="entry name" value="HATPase_C_sf"/>
</dbReference>
<evidence type="ECO:0000256" key="10">
    <source>
        <dbReference type="ARBA" id="ARBA00022989"/>
    </source>
</evidence>
<dbReference type="Pfam" id="PF08448">
    <property type="entry name" value="PAS_4"/>
    <property type="match status" value="1"/>
</dbReference>
<evidence type="ECO:0000256" key="4">
    <source>
        <dbReference type="ARBA" id="ARBA00022553"/>
    </source>
</evidence>
<comment type="caution">
    <text evidence="18">The sequence shown here is derived from an EMBL/GenBank/DDBJ whole genome shotgun (WGS) entry which is preliminary data.</text>
</comment>
<keyword evidence="9" id="KW-0067">ATP-binding</keyword>
<evidence type="ECO:0000313" key="19">
    <source>
        <dbReference type="Proteomes" id="UP001576784"/>
    </source>
</evidence>
<dbReference type="PROSITE" id="PS50112">
    <property type="entry name" value="PAS"/>
    <property type="match status" value="5"/>
</dbReference>
<evidence type="ECO:0000256" key="2">
    <source>
        <dbReference type="ARBA" id="ARBA00004141"/>
    </source>
</evidence>
<dbReference type="NCBIfam" id="TIGR00229">
    <property type="entry name" value="sensory_box"/>
    <property type="match status" value="6"/>
</dbReference>
<dbReference type="InterPro" id="IPR000700">
    <property type="entry name" value="PAS-assoc_C"/>
</dbReference>
<dbReference type="Gene3D" id="3.30.565.10">
    <property type="entry name" value="Histidine kinase-like ATPase, C-terminal domain"/>
    <property type="match status" value="1"/>
</dbReference>
<evidence type="ECO:0000256" key="5">
    <source>
        <dbReference type="ARBA" id="ARBA00022679"/>
    </source>
</evidence>
<keyword evidence="10 14" id="KW-1133">Transmembrane helix</keyword>
<dbReference type="Proteomes" id="UP001576784">
    <property type="component" value="Unassembled WGS sequence"/>
</dbReference>
<feature type="domain" description="PAS" evidence="16">
    <location>
        <begin position="123"/>
        <end position="195"/>
    </location>
</feature>
<dbReference type="Pfam" id="PF13426">
    <property type="entry name" value="PAS_9"/>
    <property type="match status" value="2"/>
</dbReference>
<dbReference type="InterPro" id="IPR000014">
    <property type="entry name" value="PAS"/>
</dbReference>
<keyword evidence="5" id="KW-0808">Transferase</keyword>
<dbReference type="CDD" id="cd00130">
    <property type="entry name" value="PAS"/>
    <property type="match status" value="6"/>
</dbReference>
<dbReference type="InterPro" id="IPR003594">
    <property type="entry name" value="HATPase_dom"/>
</dbReference>
<feature type="transmembrane region" description="Helical" evidence="14">
    <location>
        <begin position="33"/>
        <end position="50"/>
    </location>
</feature>
<feature type="domain" description="PAC" evidence="17">
    <location>
        <begin position="198"/>
        <end position="250"/>
    </location>
</feature>
<comment type="subcellular location">
    <subcellularLocation>
        <location evidence="2">Membrane</location>
        <topology evidence="2">Multi-pass membrane protein</topology>
    </subcellularLocation>
</comment>
<gene>
    <name evidence="18" type="ORF">ACE1CI_16350</name>
</gene>
<dbReference type="InterPro" id="IPR013656">
    <property type="entry name" value="PAS_4"/>
</dbReference>
<protein>
    <recommendedName>
        <fullName evidence="3">histidine kinase</fullName>
        <ecNumber evidence="3">2.7.13.3</ecNumber>
    </recommendedName>
</protein>
<evidence type="ECO:0000256" key="14">
    <source>
        <dbReference type="SAM" id="Phobius"/>
    </source>
</evidence>
<evidence type="ECO:0000256" key="8">
    <source>
        <dbReference type="ARBA" id="ARBA00022777"/>
    </source>
</evidence>
<dbReference type="CDD" id="cd00075">
    <property type="entry name" value="HATPase"/>
    <property type="match status" value="1"/>
</dbReference>
<feature type="domain" description="PAS" evidence="16">
    <location>
        <begin position="681"/>
        <end position="729"/>
    </location>
</feature>
<dbReference type="Gene3D" id="3.30.450.20">
    <property type="entry name" value="PAS domain"/>
    <property type="match status" value="6"/>
</dbReference>
<comment type="catalytic activity">
    <reaction evidence="1">
        <text>ATP + protein L-histidine = ADP + protein N-phospho-L-histidine.</text>
        <dbReference type="EC" id="2.7.13.3"/>
    </reaction>
</comment>
<keyword evidence="4" id="KW-0597">Phosphoprotein</keyword>
<feature type="domain" description="PAC" evidence="17">
    <location>
        <begin position="324"/>
        <end position="376"/>
    </location>
</feature>
<dbReference type="Pfam" id="PF13493">
    <property type="entry name" value="DUF4118"/>
    <property type="match status" value="1"/>
</dbReference>
<feature type="domain" description="PAS" evidence="16">
    <location>
        <begin position="537"/>
        <end position="607"/>
    </location>
</feature>
<evidence type="ECO:0000256" key="11">
    <source>
        <dbReference type="ARBA" id="ARBA00023012"/>
    </source>
</evidence>
<feature type="domain" description="PAC" evidence="17">
    <location>
        <begin position="610"/>
        <end position="662"/>
    </location>
</feature>
<dbReference type="InterPro" id="IPR003661">
    <property type="entry name" value="HisK_dim/P_dom"/>
</dbReference>
<dbReference type="Gene3D" id="2.10.70.100">
    <property type="match status" value="1"/>
</dbReference>
<feature type="domain" description="PAS" evidence="16">
    <location>
        <begin position="795"/>
        <end position="865"/>
    </location>
</feature>